<evidence type="ECO:0000313" key="3">
    <source>
        <dbReference type="Proteomes" id="UP000315400"/>
    </source>
</evidence>
<reference evidence="2 3" key="1">
    <citation type="submission" date="2019-06" db="EMBL/GenBank/DDBJ databases">
        <title>Metagenome assembled Genome of Spiribacter salinus SL48-SHIP from the microbial mat of Salt Lake 48 (Novosibirsk region, Russia).</title>
        <authorList>
            <person name="Shipova A."/>
            <person name="Rozanov A.S."/>
            <person name="Bryanskaya A.V."/>
            <person name="Peltek S.E."/>
        </authorList>
    </citation>
    <scope>NUCLEOTIDE SEQUENCE [LARGE SCALE GENOMIC DNA]</scope>
    <source>
        <strain evidence="2">SL48-SHIP-2</strain>
    </source>
</reference>
<keyword evidence="1" id="KW-1133">Transmembrane helix</keyword>
<keyword evidence="1" id="KW-0812">Transmembrane</keyword>
<dbReference type="AlphaFoldDB" id="A0A540VHA2"/>
<evidence type="ECO:0000256" key="1">
    <source>
        <dbReference type="SAM" id="Phobius"/>
    </source>
</evidence>
<dbReference type="EMBL" id="VIFK01000357">
    <property type="protein sequence ID" value="TQE96072.1"/>
    <property type="molecule type" value="Genomic_DNA"/>
</dbReference>
<dbReference type="Gene3D" id="1.20.120.1630">
    <property type="match status" value="1"/>
</dbReference>
<name>A0A540VHA2_9GAMM</name>
<dbReference type="Proteomes" id="UP000315400">
    <property type="component" value="Unassembled WGS sequence"/>
</dbReference>
<evidence type="ECO:0000313" key="2">
    <source>
        <dbReference type="EMBL" id="TQE96072.1"/>
    </source>
</evidence>
<feature type="transmembrane region" description="Helical" evidence="1">
    <location>
        <begin position="41"/>
        <end position="58"/>
    </location>
</feature>
<accession>A0A540VHA2</accession>
<keyword evidence="1" id="KW-0472">Membrane</keyword>
<sequence length="153" mass="16882">MPAPLHFHWCLKVLIGFALIGHFAVLSFSPDALPALFSLPYPLFLALVLAGGGVAIWHHGIMKLARRRAAGQPVLVCAGGLFNRIRHPIYLGDAVLYTAFAVYPATAVSLGLLAVALWVLHRQAEREDAEMAETFDQQHAAWRARTGRFWWVG</sequence>
<dbReference type="PROSITE" id="PS50244">
    <property type="entry name" value="S5A_REDUCTASE"/>
    <property type="match status" value="1"/>
</dbReference>
<feature type="transmembrane region" description="Helical" evidence="1">
    <location>
        <begin position="9"/>
        <end position="29"/>
    </location>
</feature>
<protein>
    <submittedName>
        <fullName evidence="2">Uncharacterized protein</fullName>
    </submittedName>
</protein>
<proteinExistence type="predicted"/>
<feature type="transmembrane region" description="Helical" evidence="1">
    <location>
        <begin position="94"/>
        <end position="120"/>
    </location>
</feature>
<comment type="caution">
    <text evidence="2">The sequence shown here is derived from an EMBL/GenBank/DDBJ whole genome shotgun (WGS) entry which is preliminary data.</text>
</comment>
<organism evidence="2 3">
    <name type="scientific">Spiribacter salinus</name>
    <dbReference type="NCBI Taxonomy" id="1335746"/>
    <lineage>
        <taxon>Bacteria</taxon>
        <taxon>Pseudomonadati</taxon>
        <taxon>Pseudomonadota</taxon>
        <taxon>Gammaproteobacteria</taxon>
        <taxon>Chromatiales</taxon>
        <taxon>Ectothiorhodospiraceae</taxon>
        <taxon>Spiribacter</taxon>
    </lineage>
</organism>
<gene>
    <name evidence="2" type="ORF">FKY71_16840</name>
</gene>